<comment type="caution">
    <text evidence="2">The sequence shown here is derived from an EMBL/GenBank/DDBJ whole genome shotgun (WGS) entry which is preliminary data.</text>
</comment>
<dbReference type="InterPro" id="IPR057191">
    <property type="entry name" value="DUF7869"/>
</dbReference>
<evidence type="ECO:0000259" key="1">
    <source>
        <dbReference type="Pfam" id="PF25273"/>
    </source>
</evidence>
<feature type="domain" description="DUF7869" evidence="1">
    <location>
        <begin position="72"/>
        <end position="176"/>
    </location>
</feature>
<dbReference type="Proteomes" id="UP001353858">
    <property type="component" value="Unassembled WGS sequence"/>
</dbReference>
<dbReference type="AlphaFoldDB" id="A0AAN7SCN1"/>
<name>A0AAN7SCN1_9COLE</name>
<dbReference type="Pfam" id="PF25273">
    <property type="entry name" value="DUF7869"/>
    <property type="match status" value="1"/>
</dbReference>
<keyword evidence="3" id="KW-1185">Reference proteome</keyword>
<accession>A0AAN7SCN1</accession>
<sequence length="285" mass="34102">MYCFKKKNFHFYKSSLRFLFPNQDVDDVLKYFFYKPNRDLAVLWHEGVRGRSKGDIISTYYAFFRNNREIKSVTIWLDNCSSQNKNWSLLCFFIYIVNCLEVALEILTVKYFVSGHTFMAADSFYHKVELSLKRKKRVCDFNDFVATVKAANSTKVDVHVMELNNFYEFIDYTSKYKLRKLTSKIYMKYIVAFFFKRDSTPFSYKKDFSNNFMEVNDDIFLSKYKNRLNKPIPYHTKKGITLQRKNTLISILKSHIPDNRMQFWKELHVNNDNIDDVDKNSDTSD</sequence>
<reference evidence="3" key="1">
    <citation type="submission" date="2023-01" db="EMBL/GenBank/DDBJ databases">
        <title>Key to firefly adult light organ development and bioluminescence: homeobox transcription factors regulate luciferase expression and transportation to peroxisome.</title>
        <authorList>
            <person name="Fu X."/>
        </authorList>
    </citation>
    <scope>NUCLEOTIDE SEQUENCE [LARGE SCALE GENOMIC DNA]</scope>
</reference>
<evidence type="ECO:0000313" key="3">
    <source>
        <dbReference type="Proteomes" id="UP001353858"/>
    </source>
</evidence>
<organism evidence="2 3">
    <name type="scientific">Aquatica leii</name>
    <dbReference type="NCBI Taxonomy" id="1421715"/>
    <lineage>
        <taxon>Eukaryota</taxon>
        <taxon>Metazoa</taxon>
        <taxon>Ecdysozoa</taxon>
        <taxon>Arthropoda</taxon>
        <taxon>Hexapoda</taxon>
        <taxon>Insecta</taxon>
        <taxon>Pterygota</taxon>
        <taxon>Neoptera</taxon>
        <taxon>Endopterygota</taxon>
        <taxon>Coleoptera</taxon>
        <taxon>Polyphaga</taxon>
        <taxon>Elateriformia</taxon>
        <taxon>Elateroidea</taxon>
        <taxon>Lampyridae</taxon>
        <taxon>Luciolinae</taxon>
        <taxon>Aquatica</taxon>
    </lineage>
</organism>
<proteinExistence type="predicted"/>
<gene>
    <name evidence="2" type="ORF">RN001_013997</name>
</gene>
<evidence type="ECO:0000313" key="2">
    <source>
        <dbReference type="EMBL" id="KAK4874637.1"/>
    </source>
</evidence>
<dbReference type="EMBL" id="JARPUR010000006">
    <property type="protein sequence ID" value="KAK4874637.1"/>
    <property type="molecule type" value="Genomic_DNA"/>
</dbReference>
<protein>
    <recommendedName>
        <fullName evidence="1">DUF7869 domain-containing protein</fullName>
    </recommendedName>
</protein>